<dbReference type="OrthoDB" id="116429at2"/>
<keyword evidence="1" id="KW-1133">Transmembrane helix</keyword>
<dbReference type="eggNOG" id="ENOG502ZPYY">
    <property type="taxonomic scope" value="Bacteria"/>
</dbReference>
<dbReference type="RefSeq" id="WP_014263671.1">
    <property type="nucleotide sequence ID" value="NC_016631.1"/>
</dbReference>
<feature type="transmembrane region" description="Helical" evidence="1">
    <location>
        <begin position="16"/>
        <end position="37"/>
    </location>
</feature>
<proteinExistence type="predicted"/>
<name>G8NNK2_GRAMM</name>
<organism evidence="2 3">
    <name type="scientific">Granulicella mallensis (strain ATCC BAA-1857 / DSM 23137 / MP5ACTX8)</name>
    <dbReference type="NCBI Taxonomy" id="682795"/>
    <lineage>
        <taxon>Bacteria</taxon>
        <taxon>Pseudomonadati</taxon>
        <taxon>Acidobacteriota</taxon>
        <taxon>Terriglobia</taxon>
        <taxon>Terriglobales</taxon>
        <taxon>Acidobacteriaceae</taxon>
        <taxon>Granulicella</taxon>
    </lineage>
</organism>
<evidence type="ECO:0000256" key="1">
    <source>
        <dbReference type="SAM" id="Phobius"/>
    </source>
</evidence>
<dbReference type="HOGENOM" id="CLU_1223306_0_0_0"/>
<keyword evidence="1" id="KW-0472">Membrane</keyword>
<dbReference type="KEGG" id="gma:AciX8_0434"/>
<gene>
    <name evidence="2" type="ordered locus">AciX8_0434</name>
</gene>
<sequence>MDVHAPHEPIHTWKDFLLHLATITIGLLIALGLEGLVEAAHHRHLLHEAEMNLRAEISSNRQTLAGDEKQLDGTEQEIEFNLSLLAAIKTHQPTSGQLAHGWEWNGMDSAAWNTARDTGAVALMSYEYAQAYSVIYNQQGVVNDQARNYIRSIYRITEPLKGGRKLTDLQPAEVDTMIANAQQTLVELDQLRDLSHSLDLIYAHTNGKL</sequence>
<evidence type="ECO:0000313" key="2">
    <source>
        <dbReference type="EMBL" id="AEU34787.1"/>
    </source>
</evidence>
<dbReference type="STRING" id="682795.AciX8_0434"/>
<keyword evidence="3" id="KW-1185">Reference proteome</keyword>
<evidence type="ECO:0000313" key="3">
    <source>
        <dbReference type="Proteomes" id="UP000007113"/>
    </source>
</evidence>
<accession>G8NNK2</accession>
<protein>
    <submittedName>
        <fullName evidence="2">Uncharacterized protein</fullName>
    </submittedName>
</protein>
<reference evidence="2 3" key="1">
    <citation type="submission" date="2011-11" db="EMBL/GenBank/DDBJ databases">
        <title>Complete sequence of Granulicella mallensis MP5ACTX8.</title>
        <authorList>
            <consortium name="US DOE Joint Genome Institute"/>
            <person name="Lucas S."/>
            <person name="Copeland A."/>
            <person name="Lapidus A."/>
            <person name="Cheng J.-F."/>
            <person name="Goodwin L."/>
            <person name="Pitluck S."/>
            <person name="Peters L."/>
            <person name="Lu M."/>
            <person name="Detter J.C."/>
            <person name="Han C."/>
            <person name="Tapia R."/>
            <person name="Land M."/>
            <person name="Hauser L."/>
            <person name="Kyrpides N."/>
            <person name="Ivanova N."/>
            <person name="Mikhailova N."/>
            <person name="Pagani I."/>
            <person name="Rawat S."/>
            <person name="Mannisto M."/>
            <person name="Haggblom M."/>
            <person name="Woyke T."/>
        </authorList>
    </citation>
    <scope>NUCLEOTIDE SEQUENCE [LARGE SCALE GENOMIC DNA]</scope>
    <source>
        <strain evidence="3">ATCC BAA-1857 / DSM 23137 / MP5ACTX8</strain>
    </source>
</reference>
<dbReference type="EMBL" id="CP003130">
    <property type="protein sequence ID" value="AEU34787.1"/>
    <property type="molecule type" value="Genomic_DNA"/>
</dbReference>
<dbReference type="AlphaFoldDB" id="G8NNK2"/>
<dbReference type="Proteomes" id="UP000007113">
    <property type="component" value="Chromosome"/>
</dbReference>
<keyword evidence="1" id="KW-0812">Transmembrane</keyword>